<evidence type="ECO:0000256" key="7">
    <source>
        <dbReference type="ARBA" id="ARBA00023326"/>
    </source>
</evidence>
<comment type="caution">
    <text evidence="10">The sequence shown here is derived from an EMBL/GenBank/DDBJ whole genome shotgun (WGS) entry which is preliminary data.</text>
</comment>
<evidence type="ECO:0000256" key="4">
    <source>
        <dbReference type="ARBA" id="ARBA00022801"/>
    </source>
</evidence>
<evidence type="ECO:0000256" key="2">
    <source>
        <dbReference type="ARBA" id="ARBA00005652"/>
    </source>
</evidence>
<evidence type="ECO:0000313" key="11">
    <source>
        <dbReference type="Proteomes" id="UP001528411"/>
    </source>
</evidence>
<sequence length="226" mass="25655">MVKLFTALLLVTLLGLWSLPAFSTSVNVMGPLWLDTQAQWRDFKNDLQTAKKMGIEAVTVDVWWGAVENEGDQMFDWSYYDNIFSAITSAGLQIIPIMSFHQCGGNVGDSCDVPIPNWIWQHYTNENTGQSEHLKAQTLKPTDLMYKSEQGNYSNEYVSLWADNLVIPQYIEFMSAFESHYAHMAVNFDELNISMGPAGELRYPSYNSHDTNTGYPTRGHFNLLVC</sequence>
<dbReference type="PRINTS" id="PR00750">
    <property type="entry name" value="BETAAMYLASE"/>
</dbReference>
<dbReference type="Pfam" id="PF01373">
    <property type="entry name" value="Glyco_hydro_14"/>
    <property type="match status" value="1"/>
</dbReference>
<evidence type="ECO:0000256" key="3">
    <source>
        <dbReference type="ARBA" id="ARBA00012594"/>
    </source>
</evidence>
<protein>
    <recommendedName>
        <fullName evidence="3 8">Beta-amylase</fullName>
        <ecNumber evidence="3 8">3.2.1.2</ecNumber>
    </recommendedName>
</protein>
<proteinExistence type="inferred from homology"/>
<keyword evidence="11" id="KW-1185">Reference proteome</keyword>
<comment type="catalytic activity">
    <reaction evidence="1 8">
        <text>Hydrolysis of (1-&gt;4)-alpha-D-glucosidic linkages in polysaccharides so as to remove successive maltose units from the non-reducing ends of the chains.</text>
        <dbReference type="EC" id="3.2.1.2"/>
    </reaction>
</comment>
<keyword evidence="7 8" id="KW-0624">Polysaccharide degradation</keyword>
<dbReference type="PROSITE" id="PS00679">
    <property type="entry name" value="BETA_AMYLASE_2"/>
    <property type="match status" value="1"/>
</dbReference>
<dbReference type="Proteomes" id="UP001528411">
    <property type="component" value="Unassembled WGS sequence"/>
</dbReference>
<feature type="signal peptide" evidence="9">
    <location>
        <begin position="1"/>
        <end position="23"/>
    </location>
</feature>
<dbReference type="InterPro" id="IPR017853">
    <property type="entry name" value="GH"/>
</dbReference>
<reference evidence="10 11" key="1">
    <citation type="submission" date="2023-01" db="EMBL/GenBank/DDBJ databases">
        <title>Psychrosphaera sp. nov., isolated from marine algae.</title>
        <authorList>
            <person name="Bayburt H."/>
            <person name="Choi B.J."/>
            <person name="Kim J.M."/>
            <person name="Choi D.G."/>
            <person name="Jeon C.O."/>
        </authorList>
    </citation>
    <scope>NUCLEOTIDE SEQUENCE [LARGE SCALE GENOMIC DNA]</scope>
    <source>
        <strain evidence="10 11">G1-22</strain>
    </source>
</reference>
<gene>
    <name evidence="10" type="ORF">PN838_16940</name>
</gene>
<comment type="similarity">
    <text evidence="2 8">Belongs to the glycosyl hydrolase 14 family.</text>
</comment>
<keyword evidence="6 8" id="KW-0326">Glycosidase</keyword>
<evidence type="ECO:0000256" key="5">
    <source>
        <dbReference type="ARBA" id="ARBA00023277"/>
    </source>
</evidence>
<name>A0ABT5FFN0_9GAMM</name>
<keyword evidence="4 8" id="KW-0378">Hydrolase</keyword>
<organism evidence="10 11">
    <name type="scientific">Psychrosphaera algicola</name>
    <dbReference type="NCBI Taxonomy" id="3023714"/>
    <lineage>
        <taxon>Bacteria</taxon>
        <taxon>Pseudomonadati</taxon>
        <taxon>Pseudomonadota</taxon>
        <taxon>Gammaproteobacteria</taxon>
        <taxon>Alteromonadales</taxon>
        <taxon>Pseudoalteromonadaceae</taxon>
        <taxon>Psychrosphaera</taxon>
    </lineage>
</organism>
<dbReference type="Gene3D" id="3.20.20.80">
    <property type="entry name" value="Glycosidases"/>
    <property type="match status" value="1"/>
</dbReference>
<dbReference type="EMBL" id="JAQOMS010000002">
    <property type="protein sequence ID" value="MDC2890141.1"/>
    <property type="molecule type" value="Genomic_DNA"/>
</dbReference>
<evidence type="ECO:0000256" key="6">
    <source>
        <dbReference type="ARBA" id="ARBA00023295"/>
    </source>
</evidence>
<dbReference type="SUPFAM" id="SSF51445">
    <property type="entry name" value="(Trans)glycosidases"/>
    <property type="match status" value="1"/>
</dbReference>
<dbReference type="PANTHER" id="PTHR31352:SF1">
    <property type="entry name" value="BETA-AMYLASE 3, CHLOROPLASTIC"/>
    <property type="match status" value="1"/>
</dbReference>
<dbReference type="InterPro" id="IPR018238">
    <property type="entry name" value="Glyco_hydro_14_CS"/>
</dbReference>
<evidence type="ECO:0000256" key="9">
    <source>
        <dbReference type="SAM" id="SignalP"/>
    </source>
</evidence>
<dbReference type="PROSITE" id="PS00506">
    <property type="entry name" value="BETA_AMYLASE_1"/>
    <property type="match status" value="1"/>
</dbReference>
<evidence type="ECO:0000256" key="8">
    <source>
        <dbReference type="RuleBase" id="RU000509"/>
    </source>
</evidence>
<evidence type="ECO:0000256" key="1">
    <source>
        <dbReference type="ARBA" id="ARBA00000546"/>
    </source>
</evidence>
<evidence type="ECO:0000313" key="10">
    <source>
        <dbReference type="EMBL" id="MDC2890141.1"/>
    </source>
</evidence>
<feature type="chain" id="PRO_5045407356" description="Beta-amylase" evidence="9">
    <location>
        <begin position="24"/>
        <end position="226"/>
    </location>
</feature>
<dbReference type="InterPro" id="IPR001554">
    <property type="entry name" value="Glyco_hydro_14"/>
</dbReference>
<dbReference type="EC" id="3.2.1.2" evidence="3 8"/>
<accession>A0ABT5FFN0</accession>
<dbReference type="PANTHER" id="PTHR31352">
    <property type="entry name" value="BETA-AMYLASE 1, CHLOROPLASTIC"/>
    <property type="match status" value="1"/>
</dbReference>
<keyword evidence="9" id="KW-0732">Signal</keyword>
<keyword evidence="5 8" id="KW-0119">Carbohydrate metabolism</keyword>